<name>A0A0D3D9J1_BRAOL</name>
<reference evidence="1 2" key="1">
    <citation type="journal article" date="2014" name="Genome Biol.">
        <title>Transcriptome and methylome profiling reveals relics of genome dominance in the mesopolyploid Brassica oleracea.</title>
        <authorList>
            <person name="Parkin I.A."/>
            <person name="Koh C."/>
            <person name="Tang H."/>
            <person name="Robinson S.J."/>
            <person name="Kagale S."/>
            <person name="Clarke W.E."/>
            <person name="Town C.D."/>
            <person name="Nixon J."/>
            <person name="Krishnakumar V."/>
            <person name="Bidwell S.L."/>
            <person name="Denoeud F."/>
            <person name="Belcram H."/>
            <person name="Links M.G."/>
            <person name="Just J."/>
            <person name="Clarke C."/>
            <person name="Bender T."/>
            <person name="Huebert T."/>
            <person name="Mason A.S."/>
            <person name="Pires J.C."/>
            <person name="Barker G."/>
            <person name="Moore J."/>
            <person name="Walley P.G."/>
            <person name="Manoli S."/>
            <person name="Batley J."/>
            <person name="Edwards D."/>
            <person name="Nelson M.N."/>
            <person name="Wang X."/>
            <person name="Paterson A.H."/>
            <person name="King G."/>
            <person name="Bancroft I."/>
            <person name="Chalhoub B."/>
            <person name="Sharpe A.G."/>
        </authorList>
    </citation>
    <scope>NUCLEOTIDE SEQUENCE</scope>
    <source>
        <strain evidence="1 2">cv. TO1000</strain>
    </source>
</reference>
<evidence type="ECO:0000313" key="2">
    <source>
        <dbReference type="Proteomes" id="UP000032141"/>
    </source>
</evidence>
<protein>
    <submittedName>
        <fullName evidence="1">Uncharacterized protein</fullName>
    </submittedName>
</protein>
<organism evidence="1 2">
    <name type="scientific">Brassica oleracea var. oleracea</name>
    <dbReference type="NCBI Taxonomy" id="109376"/>
    <lineage>
        <taxon>Eukaryota</taxon>
        <taxon>Viridiplantae</taxon>
        <taxon>Streptophyta</taxon>
        <taxon>Embryophyta</taxon>
        <taxon>Tracheophyta</taxon>
        <taxon>Spermatophyta</taxon>
        <taxon>Magnoliopsida</taxon>
        <taxon>eudicotyledons</taxon>
        <taxon>Gunneridae</taxon>
        <taxon>Pentapetalae</taxon>
        <taxon>rosids</taxon>
        <taxon>malvids</taxon>
        <taxon>Brassicales</taxon>
        <taxon>Brassicaceae</taxon>
        <taxon>Brassiceae</taxon>
        <taxon>Brassica</taxon>
    </lineage>
</organism>
<accession>A0A0D3D9J1</accession>
<dbReference type="EnsemblPlants" id="Bo7g075510.1">
    <property type="protein sequence ID" value="Bo7g075510.1"/>
    <property type="gene ID" value="Bo7g075510"/>
</dbReference>
<dbReference type="Proteomes" id="UP000032141">
    <property type="component" value="Chromosome C7"/>
</dbReference>
<proteinExistence type="predicted"/>
<evidence type="ECO:0000313" key="1">
    <source>
        <dbReference type="EnsemblPlants" id="Bo7g075510.1"/>
    </source>
</evidence>
<sequence length="110" mass="12506">MDFNLFSESVKFVELLNNQQNIVFGDVSDSVSLSSSQVPFLGRQGTEDSYFGEDTQANRKERTWTQTDDVVLISFWLNTSKDPVIENEQRSLAFWKIIVAYFSASPKLVG</sequence>
<reference evidence="1" key="2">
    <citation type="submission" date="2015-03" db="UniProtKB">
        <authorList>
            <consortium name="EnsemblPlants"/>
        </authorList>
    </citation>
    <scope>IDENTIFICATION</scope>
</reference>
<dbReference type="AlphaFoldDB" id="A0A0D3D9J1"/>
<dbReference type="PANTHER" id="PTHR45023:SF4">
    <property type="entry name" value="GLYCINE-RICH PROTEIN-RELATED"/>
    <property type="match status" value="1"/>
</dbReference>
<dbReference type="HOGENOM" id="CLU_012390_0_4_1"/>
<dbReference type="Gramene" id="Bo7g075510.1">
    <property type="protein sequence ID" value="Bo7g075510.1"/>
    <property type="gene ID" value="Bo7g075510"/>
</dbReference>
<keyword evidence="2" id="KW-1185">Reference proteome</keyword>
<dbReference type="PANTHER" id="PTHR45023">
    <property type="match status" value="1"/>
</dbReference>